<comment type="caution">
    <text evidence="1">The sequence shown here is derived from an EMBL/GenBank/DDBJ whole genome shotgun (WGS) entry which is preliminary data.</text>
</comment>
<evidence type="ECO:0000313" key="2">
    <source>
        <dbReference type="Proteomes" id="UP000580250"/>
    </source>
</evidence>
<reference evidence="1 2" key="1">
    <citation type="submission" date="2020-08" db="EMBL/GenBank/DDBJ databases">
        <authorList>
            <person name="Koutsovoulos G."/>
            <person name="Danchin GJ E."/>
        </authorList>
    </citation>
    <scope>NUCLEOTIDE SEQUENCE [LARGE SCALE GENOMIC DNA]</scope>
</reference>
<name>A0A6V7TQQ6_MELEN</name>
<dbReference type="AlphaFoldDB" id="A0A6V7TQQ6"/>
<evidence type="ECO:0000313" key="1">
    <source>
        <dbReference type="EMBL" id="CAD2129622.1"/>
    </source>
</evidence>
<sequence length="68" mass="7769">MNIKTGGCKVPEAIQNERSFLVTAKKLVIEEMTMEASWSLKSNYFIYENNYPGGILLLPPPFFFILPK</sequence>
<gene>
    <name evidence="1" type="ORF">MENT_LOCUS2685</name>
</gene>
<organism evidence="1 2">
    <name type="scientific">Meloidogyne enterolobii</name>
    <name type="common">Root-knot nematode worm</name>
    <name type="synonym">Meloidogyne mayaguensis</name>
    <dbReference type="NCBI Taxonomy" id="390850"/>
    <lineage>
        <taxon>Eukaryota</taxon>
        <taxon>Metazoa</taxon>
        <taxon>Ecdysozoa</taxon>
        <taxon>Nematoda</taxon>
        <taxon>Chromadorea</taxon>
        <taxon>Rhabditida</taxon>
        <taxon>Tylenchina</taxon>
        <taxon>Tylenchomorpha</taxon>
        <taxon>Tylenchoidea</taxon>
        <taxon>Meloidogynidae</taxon>
        <taxon>Meloidogyninae</taxon>
        <taxon>Meloidogyne</taxon>
    </lineage>
</organism>
<dbReference type="Proteomes" id="UP000580250">
    <property type="component" value="Unassembled WGS sequence"/>
</dbReference>
<accession>A0A6V7TQQ6</accession>
<dbReference type="EMBL" id="CAJEWN010000008">
    <property type="protein sequence ID" value="CAD2129622.1"/>
    <property type="molecule type" value="Genomic_DNA"/>
</dbReference>
<protein>
    <submittedName>
        <fullName evidence="1">Uncharacterized protein</fullName>
    </submittedName>
</protein>
<proteinExistence type="predicted"/>